<keyword evidence="3" id="KW-0732">Signal</keyword>
<dbReference type="Gene3D" id="2.40.70.10">
    <property type="entry name" value="Acid Proteases"/>
    <property type="match status" value="2"/>
</dbReference>
<organism evidence="5">
    <name type="scientific">Oryza punctata</name>
    <name type="common">Red rice</name>
    <dbReference type="NCBI Taxonomy" id="4537"/>
    <lineage>
        <taxon>Eukaryota</taxon>
        <taxon>Viridiplantae</taxon>
        <taxon>Streptophyta</taxon>
        <taxon>Embryophyta</taxon>
        <taxon>Tracheophyta</taxon>
        <taxon>Spermatophyta</taxon>
        <taxon>Magnoliopsida</taxon>
        <taxon>Liliopsida</taxon>
        <taxon>Poales</taxon>
        <taxon>Poaceae</taxon>
        <taxon>BOP clade</taxon>
        <taxon>Oryzoideae</taxon>
        <taxon>Oryzeae</taxon>
        <taxon>Oryzinae</taxon>
        <taxon>Oryza</taxon>
    </lineage>
</organism>
<name>A0A0E0MDV1_ORYPU</name>
<proteinExistence type="inferred from homology"/>
<evidence type="ECO:0000313" key="5">
    <source>
        <dbReference type="EnsemblPlants" id="OPUNC11G06720.1"/>
    </source>
</evidence>
<evidence type="ECO:0000256" key="3">
    <source>
        <dbReference type="SAM" id="SignalP"/>
    </source>
</evidence>
<dbReference type="Proteomes" id="UP000026962">
    <property type="component" value="Chromosome 11"/>
</dbReference>
<dbReference type="OMA" id="VFCECDG"/>
<keyword evidence="6" id="KW-1185">Reference proteome</keyword>
<sequence length="426" mass="46579">MARRIIFLLFLIACVDRSVNVNVHCEKQPVSSFDKHDNTSSSLAELFSGKRIPLFRYDSNKASRLSTKAVQVGWDRGLQTPLYVISVGLGTPAKTQIVEIDTGSSTSWVFCECDGCHTNGRTFVQSRSSTCAKVSCGTSMCLLGGNDPNCQDSANYPDCPFRVSYQDGSSSFGILYQDTLTFSDVQKIPNFSFGCNFDSSGASRFGNEDGILGLGAGPMSILKQSSPTFDSFSYCLPLQKSERGFFSRSAGYFSIGTVVTRTDVKYTKMVARKRDIEFYFVDLAGISVDGERLGVSPSIFARNGVVLDSGSELSYIPDHAFAVLSQRIRDLLLKHGATEEKNQHNCYDMTNVPQGSMPSISLHFNDGAQFDLGTHGVFMERVKDMWCLAFAPTGSISIIGSLMQTSKEVVYDLKRQLIGFGPSGAC</sequence>
<dbReference type="Gramene" id="OPUNC11G06720.1">
    <property type="protein sequence ID" value="OPUNC11G06720.1"/>
    <property type="gene ID" value="OPUNC11G06720"/>
</dbReference>
<reference evidence="5" key="2">
    <citation type="submission" date="2018-05" db="EMBL/GenBank/DDBJ databases">
        <title>OpunRS2 (Oryza punctata Reference Sequence Version 2).</title>
        <authorList>
            <person name="Zhang J."/>
            <person name="Kudrna D."/>
            <person name="Lee S."/>
            <person name="Talag J."/>
            <person name="Welchert J."/>
            <person name="Wing R.A."/>
        </authorList>
    </citation>
    <scope>NUCLEOTIDE SEQUENCE [LARGE SCALE GENOMIC DNA]</scope>
</reference>
<feature type="domain" description="Peptidase A1" evidence="4">
    <location>
        <begin position="83"/>
        <end position="421"/>
    </location>
</feature>
<evidence type="ECO:0000259" key="4">
    <source>
        <dbReference type="PROSITE" id="PS51767"/>
    </source>
</evidence>
<evidence type="ECO:0000256" key="2">
    <source>
        <dbReference type="PIRSR" id="PIRSR601461-1"/>
    </source>
</evidence>
<feature type="chain" id="PRO_5002367635" description="Peptidase A1 domain-containing protein" evidence="3">
    <location>
        <begin position="18"/>
        <end position="426"/>
    </location>
</feature>
<reference evidence="5" key="1">
    <citation type="submission" date="2015-04" db="UniProtKB">
        <authorList>
            <consortium name="EnsemblPlants"/>
        </authorList>
    </citation>
    <scope>IDENTIFICATION</scope>
</reference>
<dbReference type="PANTHER" id="PTHR13683:SF808">
    <property type="entry name" value="PEPTIDASE A1 DOMAIN-CONTAINING PROTEIN"/>
    <property type="match status" value="1"/>
</dbReference>
<evidence type="ECO:0000313" key="6">
    <source>
        <dbReference type="Proteomes" id="UP000026962"/>
    </source>
</evidence>
<dbReference type="InterPro" id="IPR032861">
    <property type="entry name" value="TAXi_N"/>
</dbReference>
<dbReference type="InterPro" id="IPR032799">
    <property type="entry name" value="TAXi_C"/>
</dbReference>
<dbReference type="InterPro" id="IPR021109">
    <property type="entry name" value="Peptidase_aspartic_dom_sf"/>
</dbReference>
<dbReference type="GO" id="GO:0006508">
    <property type="term" value="P:proteolysis"/>
    <property type="evidence" value="ECO:0007669"/>
    <property type="project" value="InterPro"/>
</dbReference>
<dbReference type="InterPro" id="IPR033121">
    <property type="entry name" value="PEPTIDASE_A1"/>
</dbReference>
<dbReference type="Pfam" id="PF14541">
    <property type="entry name" value="TAXi_C"/>
    <property type="match status" value="1"/>
</dbReference>
<dbReference type="AlphaFoldDB" id="A0A0E0MDV1"/>
<dbReference type="HOGENOM" id="CLU_005738_8_0_1"/>
<dbReference type="eggNOG" id="KOG1339">
    <property type="taxonomic scope" value="Eukaryota"/>
</dbReference>
<feature type="active site" evidence="2">
    <location>
        <position position="101"/>
    </location>
</feature>
<dbReference type="PRINTS" id="PR00792">
    <property type="entry name" value="PEPSIN"/>
</dbReference>
<dbReference type="EnsemblPlants" id="OPUNC11G06720.1">
    <property type="protein sequence ID" value="OPUNC11G06720.1"/>
    <property type="gene ID" value="OPUNC11G06720"/>
</dbReference>
<feature type="signal peptide" evidence="3">
    <location>
        <begin position="1"/>
        <end position="17"/>
    </location>
</feature>
<comment type="similarity">
    <text evidence="1">Belongs to the peptidase A1 family.</text>
</comment>
<protein>
    <recommendedName>
        <fullName evidence="4">Peptidase A1 domain-containing protein</fullName>
    </recommendedName>
</protein>
<dbReference type="InterPro" id="IPR001461">
    <property type="entry name" value="Aspartic_peptidase_A1"/>
</dbReference>
<dbReference type="PANTHER" id="PTHR13683">
    <property type="entry name" value="ASPARTYL PROTEASES"/>
    <property type="match status" value="1"/>
</dbReference>
<dbReference type="STRING" id="4537.A0A0E0MDV1"/>
<accession>A0A0E0MDV1</accession>
<dbReference type="Pfam" id="PF14543">
    <property type="entry name" value="TAXi_N"/>
    <property type="match status" value="1"/>
</dbReference>
<dbReference type="SUPFAM" id="SSF50630">
    <property type="entry name" value="Acid proteases"/>
    <property type="match status" value="1"/>
</dbReference>
<dbReference type="GO" id="GO:0004190">
    <property type="term" value="F:aspartic-type endopeptidase activity"/>
    <property type="evidence" value="ECO:0007669"/>
    <property type="project" value="InterPro"/>
</dbReference>
<dbReference type="PROSITE" id="PS51767">
    <property type="entry name" value="PEPTIDASE_A1"/>
    <property type="match status" value="1"/>
</dbReference>
<evidence type="ECO:0000256" key="1">
    <source>
        <dbReference type="ARBA" id="ARBA00007447"/>
    </source>
</evidence>
<feature type="active site" evidence="2">
    <location>
        <position position="308"/>
    </location>
</feature>